<accession>A0A8J3QCH5</accession>
<dbReference type="InterPro" id="IPR003593">
    <property type="entry name" value="AAA+_ATPase"/>
</dbReference>
<evidence type="ECO:0000259" key="6">
    <source>
        <dbReference type="PROSITE" id="PS51755"/>
    </source>
</evidence>
<dbReference type="Gene3D" id="1.25.40.10">
    <property type="entry name" value="Tetratricopeptide repeat domain"/>
    <property type="match status" value="2"/>
</dbReference>
<name>A0A8J3QCH5_9ACTN</name>
<dbReference type="InterPro" id="IPR019734">
    <property type="entry name" value="TPR_rpt"/>
</dbReference>
<comment type="caution">
    <text evidence="7">The sequence shown here is derived from an EMBL/GenBank/DDBJ whole genome shotgun (WGS) entry which is preliminary data.</text>
</comment>
<dbReference type="InterPro" id="IPR042197">
    <property type="entry name" value="Apaf_helical"/>
</dbReference>
<protein>
    <submittedName>
        <fullName evidence="7">Regulatory protein AfsR</fullName>
    </submittedName>
</protein>
<dbReference type="PRINTS" id="PR00364">
    <property type="entry name" value="DISEASERSIST"/>
</dbReference>
<dbReference type="AlphaFoldDB" id="A0A8J3QCH5"/>
<evidence type="ECO:0000256" key="5">
    <source>
        <dbReference type="PROSITE-ProRule" id="PRU01091"/>
    </source>
</evidence>
<dbReference type="SUPFAM" id="SSF48452">
    <property type="entry name" value="TPR-like"/>
    <property type="match status" value="3"/>
</dbReference>
<comment type="similarity">
    <text evidence="1">Belongs to the AfsR/DnrI/RedD regulatory family.</text>
</comment>
<dbReference type="SMART" id="SM00382">
    <property type="entry name" value="AAA"/>
    <property type="match status" value="1"/>
</dbReference>
<dbReference type="RefSeq" id="WP_203912056.1">
    <property type="nucleotide sequence ID" value="NZ_BONY01000047.1"/>
</dbReference>
<dbReference type="PANTHER" id="PTHR35807:SF1">
    <property type="entry name" value="TRANSCRIPTIONAL REGULATOR REDD"/>
    <property type="match status" value="1"/>
</dbReference>
<evidence type="ECO:0000313" key="8">
    <source>
        <dbReference type="Proteomes" id="UP000612899"/>
    </source>
</evidence>
<dbReference type="InterPro" id="IPR027417">
    <property type="entry name" value="P-loop_NTPase"/>
</dbReference>
<evidence type="ECO:0000256" key="3">
    <source>
        <dbReference type="ARBA" id="ARBA00023125"/>
    </source>
</evidence>
<dbReference type="InterPro" id="IPR011990">
    <property type="entry name" value="TPR-like_helical_dom_sf"/>
</dbReference>
<dbReference type="InterPro" id="IPR051677">
    <property type="entry name" value="AfsR-DnrI-RedD_regulator"/>
</dbReference>
<dbReference type="Pfam" id="PF03704">
    <property type="entry name" value="BTAD"/>
    <property type="match status" value="1"/>
</dbReference>
<dbReference type="InterPro" id="IPR036388">
    <property type="entry name" value="WH-like_DNA-bd_sf"/>
</dbReference>
<evidence type="ECO:0000256" key="4">
    <source>
        <dbReference type="ARBA" id="ARBA00023163"/>
    </source>
</evidence>
<feature type="domain" description="OmpR/PhoB-type" evidence="6">
    <location>
        <begin position="1"/>
        <end position="93"/>
    </location>
</feature>
<dbReference type="Pfam" id="PF13424">
    <property type="entry name" value="TPR_12"/>
    <property type="match status" value="1"/>
</dbReference>
<dbReference type="InterPro" id="IPR001867">
    <property type="entry name" value="OmpR/PhoB-type_DNA-bd"/>
</dbReference>
<dbReference type="PANTHER" id="PTHR35807">
    <property type="entry name" value="TRANSCRIPTIONAL REGULATOR REDD-RELATED"/>
    <property type="match status" value="1"/>
</dbReference>
<dbReference type="GO" id="GO:0043531">
    <property type="term" value="F:ADP binding"/>
    <property type="evidence" value="ECO:0007669"/>
    <property type="project" value="InterPro"/>
</dbReference>
<dbReference type="InterPro" id="IPR005158">
    <property type="entry name" value="BTAD"/>
</dbReference>
<dbReference type="EMBL" id="BONY01000047">
    <property type="protein sequence ID" value="GIH08298.1"/>
    <property type="molecule type" value="Genomic_DNA"/>
</dbReference>
<dbReference type="SUPFAM" id="SSF46894">
    <property type="entry name" value="C-terminal effector domain of the bipartite response regulators"/>
    <property type="match status" value="1"/>
</dbReference>
<evidence type="ECO:0000313" key="7">
    <source>
        <dbReference type="EMBL" id="GIH08298.1"/>
    </source>
</evidence>
<dbReference type="GO" id="GO:0006355">
    <property type="term" value="P:regulation of DNA-templated transcription"/>
    <property type="evidence" value="ECO:0007669"/>
    <property type="project" value="InterPro"/>
</dbReference>
<dbReference type="GO" id="GO:0000160">
    <property type="term" value="P:phosphorelay signal transduction system"/>
    <property type="evidence" value="ECO:0007669"/>
    <property type="project" value="InterPro"/>
</dbReference>
<dbReference type="SMART" id="SM00028">
    <property type="entry name" value="TPR"/>
    <property type="match status" value="5"/>
</dbReference>
<gene>
    <name evidence="7" type="primary">afsR_1</name>
    <name evidence="7" type="ORF">Rhe02_63650</name>
</gene>
<keyword evidence="3 5" id="KW-0238">DNA-binding</keyword>
<keyword evidence="4" id="KW-0804">Transcription</keyword>
<sequence length="942" mass="101684">MRYRLLGPVELTVGGELVSLAQPRHRGILAYLLLHANQLVSQDQLVEAVWGGMEPASATAQIHVAVSRLRGSLRRHGLPDPIATRSGGYALTAHEDDIDAELFAAELAAARDTGQRRQHHDTIRRLDSALGLWRGEALAGVTAAYAPAVRHRLHEQRLAAQELRLDAELAVGRHAAAVPVLTQLVKEHPLREALVCQLMLALYRSGRLSDATNVARHTRQLLAEELGLGPGPQFLKLEHAILNADPVLDLTDATVGLARPPAPLPAQLPPGVPHFTGRCHELATLDAAWPGTVCVITGPAGAGKTALATHWAHQVRHSFPDGQLYLDLRGFDPLCEPLTGLESLSRLLRGLGLEAARLPGAADEATALLRSMLAQRRVLLLLDNARDAAQVRPLLPASENCAVLVTSRQPLVTLDAHRIEIGGLPQHEAAELLSHYAGSRMRHEPEAAQQMLRYCQLLPLAIRVAGARLLAEPELALQTLAAGLADERSRLDILELDDLAVRASLGASYRTLDQPTARAFRLLGVLQLPDLEVRTAAALWDLSPTAALQILHRLHAARLLERSGERYRLHDLVRLFAMERHAEGDPAEGEAALVRVATCLLGAARRATNLLRPGQSLGGEQELSEGRYANLIGLSDLDAARAWFDAERVNLIALAGQLAESGEPLCRYPMRLQLVMTMFLAGAGHFADWQHLCELSAAVARRVGDTLAEAVAAMNLGAIASRQGRQAQAVATLTRALALSRKAKRHSTEAAVLSYLASAHSELGDHDSAASCHEEAIRLRRQVGDDRSTAHTLANAALHYLVQRRYADARRHLDEALRIKYEKGDLGGAAASEVQMAGVLAAQGLLTDAVHAAQAGLDLCRRYGDRHNEWIALLLRAVAHRRLGRWRQSDDDAAECIAVCVHLGQLTAANFAAALTDQPLVGADEGDPVPAWLVSALEQAGA</sequence>
<dbReference type="PROSITE" id="PS51755">
    <property type="entry name" value="OMPR_PHOB"/>
    <property type="match status" value="1"/>
</dbReference>
<dbReference type="Gene3D" id="1.10.10.10">
    <property type="entry name" value="Winged helix-like DNA-binding domain superfamily/Winged helix DNA-binding domain"/>
    <property type="match status" value="1"/>
</dbReference>
<keyword evidence="2" id="KW-0805">Transcription regulation</keyword>
<dbReference type="CDD" id="cd00383">
    <property type="entry name" value="trans_reg_C"/>
    <property type="match status" value="1"/>
</dbReference>
<dbReference type="CDD" id="cd15831">
    <property type="entry name" value="BTAD"/>
    <property type="match status" value="1"/>
</dbReference>
<dbReference type="GO" id="GO:0003677">
    <property type="term" value="F:DNA binding"/>
    <property type="evidence" value="ECO:0007669"/>
    <property type="project" value="UniProtKB-UniRule"/>
</dbReference>
<dbReference type="SMART" id="SM01043">
    <property type="entry name" value="BTAD"/>
    <property type="match status" value="1"/>
</dbReference>
<evidence type="ECO:0000256" key="1">
    <source>
        <dbReference type="ARBA" id="ARBA00005820"/>
    </source>
</evidence>
<dbReference type="SUPFAM" id="SSF52540">
    <property type="entry name" value="P-loop containing nucleoside triphosphate hydrolases"/>
    <property type="match status" value="1"/>
</dbReference>
<dbReference type="InterPro" id="IPR016032">
    <property type="entry name" value="Sig_transdc_resp-reg_C-effctor"/>
</dbReference>
<dbReference type="Pfam" id="PF00486">
    <property type="entry name" value="Trans_reg_C"/>
    <property type="match status" value="1"/>
</dbReference>
<reference evidence="7" key="1">
    <citation type="submission" date="2021-01" db="EMBL/GenBank/DDBJ databases">
        <title>Whole genome shotgun sequence of Rhizocola hellebori NBRC 109834.</title>
        <authorList>
            <person name="Komaki H."/>
            <person name="Tamura T."/>
        </authorList>
    </citation>
    <scope>NUCLEOTIDE SEQUENCE</scope>
    <source>
        <strain evidence="7">NBRC 109834</strain>
    </source>
</reference>
<proteinExistence type="inferred from homology"/>
<dbReference type="SMART" id="SM00862">
    <property type="entry name" value="Trans_reg_C"/>
    <property type="match status" value="1"/>
</dbReference>
<feature type="DNA-binding region" description="OmpR/PhoB-type" evidence="5">
    <location>
        <begin position="1"/>
        <end position="93"/>
    </location>
</feature>
<dbReference type="Gene3D" id="1.10.8.430">
    <property type="entry name" value="Helical domain of apoptotic protease-activating factors"/>
    <property type="match status" value="1"/>
</dbReference>
<keyword evidence="8" id="KW-1185">Reference proteome</keyword>
<organism evidence="7 8">
    <name type="scientific">Rhizocola hellebori</name>
    <dbReference type="NCBI Taxonomy" id="1392758"/>
    <lineage>
        <taxon>Bacteria</taxon>
        <taxon>Bacillati</taxon>
        <taxon>Actinomycetota</taxon>
        <taxon>Actinomycetes</taxon>
        <taxon>Micromonosporales</taxon>
        <taxon>Micromonosporaceae</taxon>
        <taxon>Rhizocola</taxon>
    </lineage>
</organism>
<evidence type="ECO:0000256" key="2">
    <source>
        <dbReference type="ARBA" id="ARBA00023015"/>
    </source>
</evidence>
<dbReference type="Proteomes" id="UP000612899">
    <property type="component" value="Unassembled WGS sequence"/>
</dbReference>
<dbReference type="Gene3D" id="3.40.50.300">
    <property type="entry name" value="P-loop containing nucleotide triphosphate hydrolases"/>
    <property type="match status" value="1"/>
</dbReference>